<sequence length="691" mass="76013">MIVFGLFITPAWADGAIHHALSVHLLPDAGQIEVVDVLTPPAGSTAPLDFSLAASFTPLTEGASIERLDDDSRARFRHYRLTPKTGGHALTLRYSGRIDPGPVHAEHGMPRAALDTEGVFLDGASGWYPRFGNQPMRFSLAVEAPAGWSVISQGRRDNTTRWTATAPQDDIYLLAGPYQRHAVAHGAVELEVYLRSDDPALADRYLGVMGQYLDLYSALIGDYPYPKFAVVENRWQTGYGMPSFTLLGAQVMRLPFILHSSLPHEILHNWWGNGVWVDARGGNWSEGLTAYLADHLIQEARGAGAEYRRKLLERYAAFAADGRDLPLRDFVSRHSDASQAVGYGKTLMLFHMLRRQMGDADFVAALRALWQQHRFTAASFDTVRQRFADTSPAGRVADLWLDRAGAPALKIKQLAVSPGPDGHHVLQLTVRQTQRGRAYPLRVPVAVQVADSPTVHRFDLIFNGKEARLRQSFESAPVRVDVDPDYDIFRLLDPAERPASLARVFGAKTQWLVLPASAPADVLAAWRALAQGWARRYDNVEVVMDDALDALPGTDAVWLLGWNNRWRDRAAARLNGGSQSLDTNTVRIAGQAYPRSAHTAVLLDADITRTPLAWIGADDPADIAALARKLPHYGSAGRLIFARGSSANQRKDALPVNRSPLRRVIGELDPGPPPPRGHALADQTGVTLRFD</sequence>
<dbReference type="InterPro" id="IPR014782">
    <property type="entry name" value="Peptidase_M1_dom"/>
</dbReference>
<protein>
    <submittedName>
        <fullName evidence="3">M1 family peptidase</fullName>
    </submittedName>
</protein>
<dbReference type="InterPro" id="IPR034015">
    <property type="entry name" value="M1_LTA4H"/>
</dbReference>
<dbReference type="Gene3D" id="1.10.390.10">
    <property type="entry name" value="Neutral Protease Domain 2"/>
    <property type="match status" value="1"/>
</dbReference>
<gene>
    <name evidence="3" type="ORF">FHP91_09790</name>
</gene>
<comment type="caution">
    <text evidence="3">The sequence shown here is derived from an EMBL/GenBank/DDBJ whole genome shotgun (WGS) entry which is preliminary data.</text>
</comment>
<dbReference type="EMBL" id="VMNK01000007">
    <property type="protein sequence ID" value="TVO57178.1"/>
    <property type="molecule type" value="Genomic_DNA"/>
</dbReference>
<dbReference type="Pfam" id="PF01433">
    <property type="entry name" value="Peptidase_M1"/>
    <property type="match status" value="1"/>
</dbReference>
<dbReference type="PANTHER" id="PTHR45726">
    <property type="entry name" value="LEUKOTRIENE A-4 HYDROLASE"/>
    <property type="match status" value="1"/>
</dbReference>
<dbReference type="PANTHER" id="PTHR45726:SF3">
    <property type="entry name" value="LEUKOTRIENE A-4 HYDROLASE"/>
    <property type="match status" value="1"/>
</dbReference>
<evidence type="ECO:0000313" key="3">
    <source>
        <dbReference type="EMBL" id="TVO57178.1"/>
    </source>
</evidence>
<keyword evidence="4" id="KW-1185">Reference proteome</keyword>
<evidence type="ECO:0000313" key="4">
    <source>
        <dbReference type="Proteomes" id="UP000319502"/>
    </source>
</evidence>
<dbReference type="AlphaFoldDB" id="A0A557QW99"/>
<dbReference type="OrthoDB" id="9762302at2"/>
<dbReference type="GO" id="GO:0008237">
    <property type="term" value="F:metallopeptidase activity"/>
    <property type="evidence" value="ECO:0007669"/>
    <property type="project" value="InterPro"/>
</dbReference>
<feature type="region of interest" description="Disordered" evidence="1">
    <location>
        <begin position="667"/>
        <end position="691"/>
    </location>
</feature>
<dbReference type="SUPFAM" id="SSF55486">
    <property type="entry name" value="Metalloproteases ('zincins'), catalytic domain"/>
    <property type="match status" value="1"/>
</dbReference>
<evidence type="ECO:0000256" key="1">
    <source>
        <dbReference type="SAM" id="MobiDB-lite"/>
    </source>
</evidence>
<feature type="domain" description="Peptidase M1 membrane alanine aminopeptidase" evidence="2">
    <location>
        <begin position="263"/>
        <end position="383"/>
    </location>
</feature>
<proteinExistence type="predicted"/>
<name>A0A557QW99_9RHOO</name>
<accession>A0A557QW99</accession>
<dbReference type="Proteomes" id="UP000319502">
    <property type="component" value="Unassembled WGS sequence"/>
</dbReference>
<evidence type="ECO:0000259" key="2">
    <source>
        <dbReference type="Pfam" id="PF01433"/>
    </source>
</evidence>
<dbReference type="GO" id="GO:0008270">
    <property type="term" value="F:zinc ion binding"/>
    <property type="evidence" value="ECO:0007669"/>
    <property type="project" value="InterPro"/>
</dbReference>
<dbReference type="RefSeq" id="WP_144309418.1">
    <property type="nucleotide sequence ID" value="NZ_VMNK01000007.1"/>
</dbReference>
<dbReference type="InterPro" id="IPR027268">
    <property type="entry name" value="Peptidase_M4/M1_CTD_sf"/>
</dbReference>
<reference evidence="3 4" key="1">
    <citation type="submission" date="2019-07" db="EMBL/GenBank/DDBJ databases">
        <title>The pathways for chlorine oxyanion respiration interact through the shared metabolite chlorate.</title>
        <authorList>
            <person name="Barnum T.P."/>
            <person name="Cheng Y."/>
            <person name="Hill K.A."/>
            <person name="Lucas L.N."/>
            <person name="Carlson H.K."/>
            <person name="Coates J.D."/>
        </authorList>
    </citation>
    <scope>NUCLEOTIDE SEQUENCE [LARGE SCALE GENOMIC DNA]</scope>
    <source>
        <strain evidence="3 4">SFB-3</strain>
    </source>
</reference>
<organism evidence="3 4">
    <name type="scientific">Denitromonas halophila</name>
    <dbReference type="NCBI Taxonomy" id="1629404"/>
    <lineage>
        <taxon>Bacteria</taxon>
        <taxon>Pseudomonadati</taxon>
        <taxon>Pseudomonadota</taxon>
        <taxon>Betaproteobacteria</taxon>
        <taxon>Rhodocyclales</taxon>
        <taxon>Zoogloeaceae</taxon>
        <taxon>Denitromonas</taxon>
    </lineage>
</organism>